<feature type="domain" description="AB hydrolase-1" evidence="3">
    <location>
        <begin position="97"/>
        <end position="211"/>
    </location>
</feature>
<dbReference type="PANTHER" id="PTHR43329">
    <property type="entry name" value="EPOXIDE HYDROLASE"/>
    <property type="match status" value="1"/>
</dbReference>
<accession>A0A9W9HTT6</accession>
<keyword evidence="5" id="KW-1185">Reference proteome</keyword>
<dbReference type="Pfam" id="PF00561">
    <property type="entry name" value="Abhydrolase_1"/>
    <property type="match status" value="1"/>
</dbReference>
<dbReference type="OrthoDB" id="6431331at2759"/>
<evidence type="ECO:0000256" key="2">
    <source>
        <dbReference type="SAM" id="Phobius"/>
    </source>
</evidence>
<dbReference type="InterPro" id="IPR029058">
    <property type="entry name" value="AB_hydrolase_fold"/>
</dbReference>
<dbReference type="GO" id="GO:0017000">
    <property type="term" value="P:antibiotic biosynthetic process"/>
    <property type="evidence" value="ECO:0007669"/>
    <property type="project" value="UniProtKB-ARBA"/>
</dbReference>
<evidence type="ECO:0000313" key="5">
    <source>
        <dbReference type="Proteomes" id="UP001149163"/>
    </source>
</evidence>
<keyword evidence="2" id="KW-1133">Transmembrane helix</keyword>
<feature type="region of interest" description="Disordered" evidence="1">
    <location>
        <begin position="302"/>
        <end position="323"/>
    </location>
</feature>
<protein>
    <recommendedName>
        <fullName evidence="3">AB hydrolase-1 domain-containing protein</fullName>
    </recommendedName>
</protein>
<dbReference type="GeneID" id="81429677"/>
<evidence type="ECO:0000313" key="4">
    <source>
        <dbReference type="EMBL" id="KAJ5157277.1"/>
    </source>
</evidence>
<dbReference type="InterPro" id="IPR000073">
    <property type="entry name" value="AB_hydrolase_1"/>
</dbReference>
<dbReference type="RefSeq" id="XP_056540266.1">
    <property type="nucleotide sequence ID" value="XM_056690501.1"/>
</dbReference>
<sequence length="480" mass="52514">MAGDLITKAITRLIVFIYGVFTIILYGVLSIKKGSFFKRRTEKQNLELQLARDRLWNLSKDYAGLSHHFLTLPSGFKFHFVSNVTPGSPAALKSDKPLVIFIHGFPDSWAIWRHIASSPSLQDAANVVAIDLPGYGGTQSLERYTATAVLEKLTELIITLRSQYGVDEGSEVNKEKVVIVAHDWGCVLSMRLAAEAPSLAHRFILSNGPLMSLVESNIRRMLTSASKMFKSALSAPLSSRTPLLQALRTLGPLLKQLRMSGYVFTMQLPPSLVTFFLTGGNYSFISAVHRGSHGRAEFTSRDEADSMASSMGPSLAESKTQTANGDKYPTTIKYTHDFANVMNMAGYYRDGASTARWQKSIETITSLHSIAGGNELRRTSSGAGLFDDGTPGVLKANSTVFWGKRDIALNPPICLDGMSDYLVADSQIVMLPESGHFTPIETESRVALVKAVEWAIHGEQGNIGSAIQECYPSAKVIARR</sequence>
<dbReference type="AlphaFoldDB" id="A0A9W9HTT6"/>
<dbReference type="GO" id="GO:0072330">
    <property type="term" value="P:monocarboxylic acid biosynthetic process"/>
    <property type="evidence" value="ECO:0007669"/>
    <property type="project" value="UniProtKB-ARBA"/>
</dbReference>
<dbReference type="Gene3D" id="3.40.50.1820">
    <property type="entry name" value="alpha/beta hydrolase"/>
    <property type="match status" value="1"/>
</dbReference>
<dbReference type="Proteomes" id="UP001149163">
    <property type="component" value="Unassembled WGS sequence"/>
</dbReference>
<feature type="compositionally biased region" description="Polar residues" evidence="1">
    <location>
        <begin position="307"/>
        <end position="323"/>
    </location>
</feature>
<keyword evidence="2" id="KW-0812">Transmembrane</keyword>
<dbReference type="EMBL" id="JAPQKN010000006">
    <property type="protein sequence ID" value="KAJ5157277.1"/>
    <property type="molecule type" value="Genomic_DNA"/>
</dbReference>
<feature type="transmembrane region" description="Helical" evidence="2">
    <location>
        <begin position="12"/>
        <end position="31"/>
    </location>
</feature>
<organism evidence="4 5">
    <name type="scientific">Penicillium canariense</name>
    <dbReference type="NCBI Taxonomy" id="189055"/>
    <lineage>
        <taxon>Eukaryota</taxon>
        <taxon>Fungi</taxon>
        <taxon>Dikarya</taxon>
        <taxon>Ascomycota</taxon>
        <taxon>Pezizomycotina</taxon>
        <taxon>Eurotiomycetes</taxon>
        <taxon>Eurotiomycetidae</taxon>
        <taxon>Eurotiales</taxon>
        <taxon>Aspergillaceae</taxon>
        <taxon>Penicillium</taxon>
    </lineage>
</organism>
<keyword evidence="2" id="KW-0472">Membrane</keyword>
<proteinExistence type="predicted"/>
<evidence type="ECO:0000259" key="3">
    <source>
        <dbReference type="Pfam" id="PF00561"/>
    </source>
</evidence>
<reference evidence="4" key="2">
    <citation type="journal article" date="2023" name="IMA Fungus">
        <title>Comparative genomic study of the Penicillium genus elucidates a diverse pangenome and 15 lateral gene transfer events.</title>
        <authorList>
            <person name="Petersen C."/>
            <person name="Sorensen T."/>
            <person name="Nielsen M.R."/>
            <person name="Sondergaard T.E."/>
            <person name="Sorensen J.L."/>
            <person name="Fitzpatrick D.A."/>
            <person name="Frisvad J.C."/>
            <person name="Nielsen K.L."/>
        </authorList>
    </citation>
    <scope>NUCLEOTIDE SEQUENCE</scope>
    <source>
        <strain evidence="4">IBT 26290</strain>
    </source>
</reference>
<gene>
    <name evidence="4" type="ORF">N7482_008377</name>
</gene>
<name>A0A9W9HTT6_9EURO</name>
<reference evidence="4" key="1">
    <citation type="submission" date="2022-11" db="EMBL/GenBank/DDBJ databases">
        <authorList>
            <person name="Petersen C."/>
        </authorList>
    </citation>
    <scope>NUCLEOTIDE SEQUENCE</scope>
    <source>
        <strain evidence="4">IBT 26290</strain>
    </source>
</reference>
<evidence type="ECO:0000256" key="1">
    <source>
        <dbReference type="SAM" id="MobiDB-lite"/>
    </source>
</evidence>
<comment type="caution">
    <text evidence="4">The sequence shown here is derived from an EMBL/GenBank/DDBJ whole genome shotgun (WGS) entry which is preliminary data.</text>
</comment>
<dbReference type="SUPFAM" id="SSF53474">
    <property type="entry name" value="alpha/beta-Hydrolases"/>
    <property type="match status" value="1"/>
</dbReference>